<keyword evidence="3" id="KW-1185">Reference proteome</keyword>
<accession>A0A2K8MIM6</accession>
<dbReference type="AlphaFoldDB" id="A0A2K8MIM6"/>
<name>A0A2K8MIM6_9SPHN</name>
<reference evidence="2 3" key="1">
    <citation type="submission" date="2017-11" db="EMBL/GenBank/DDBJ databases">
        <title>Complete genome sequence of Sphingomonas sp. Strain Cra20, a psychrotolerant potential plant growth promoting rhizobacteria.</title>
        <authorList>
            <person name="Luo Y."/>
        </authorList>
    </citation>
    <scope>NUCLEOTIDE SEQUENCE [LARGE SCALE GENOMIC DNA]</scope>
    <source>
        <strain evidence="2 3">Cra20</strain>
    </source>
</reference>
<dbReference type="OrthoDB" id="7569823at2"/>
<evidence type="ECO:0000313" key="2">
    <source>
        <dbReference type="EMBL" id="ATY33713.1"/>
    </source>
</evidence>
<keyword evidence="1" id="KW-0732">Signal</keyword>
<dbReference type="KEGG" id="sphc:CVN68_18565"/>
<proteinExistence type="predicted"/>
<evidence type="ECO:0000256" key="1">
    <source>
        <dbReference type="SAM" id="SignalP"/>
    </source>
</evidence>
<dbReference type="RefSeq" id="WP_100283512.1">
    <property type="nucleotide sequence ID" value="NZ_CP024923.1"/>
</dbReference>
<sequence length="121" mass="13516">MKKFSLMLAGLGIAAAAVPATAIAAPAPHAASYQAGWQNINARQARLEARINQGIRSGALSRREATRLKMQFRELSRLEARYRASRPGLTLAERRDLDRRFDALSARIQIEKHDRNGRRGH</sequence>
<evidence type="ECO:0000313" key="3">
    <source>
        <dbReference type="Proteomes" id="UP000229081"/>
    </source>
</evidence>
<gene>
    <name evidence="2" type="ORF">CVN68_18565</name>
</gene>
<feature type="chain" id="PRO_5014681533" evidence="1">
    <location>
        <begin position="25"/>
        <end position="121"/>
    </location>
</feature>
<protein>
    <submittedName>
        <fullName evidence="2">Uncharacterized protein</fullName>
    </submittedName>
</protein>
<organism evidence="2 3">
    <name type="scientific">Sphingomonas psychrotolerans</name>
    <dbReference type="NCBI Taxonomy" id="1327635"/>
    <lineage>
        <taxon>Bacteria</taxon>
        <taxon>Pseudomonadati</taxon>
        <taxon>Pseudomonadota</taxon>
        <taxon>Alphaproteobacteria</taxon>
        <taxon>Sphingomonadales</taxon>
        <taxon>Sphingomonadaceae</taxon>
        <taxon>Sphingomonas</taxon>
    </lineage>
</organism>
<dbReference type="Proteomes" id="UP000229081">
    <property type="component" value="Chromosome"/>
</dbReference>
<feature type="signal peptide" evidence="1">
    <location>
        <begin position="1"/>
        <end position="24"/>
    </location>
</feature>
<dbReference type="EMBL" id="CP024923">
    <property type="protein sequence ID" value="ATY33713.1"/>
    <property type="molecule type" value="Genomic_DNA"/>
</dbReference>